<proteinExistence type="predicted"/>
<dbReference type="InterPro" id="IPR052343">
    <property type="entry name" value="Retrotransposon-Effector_Assoc"/>
</dbReference>
<name>A0A1S4D1R6_TOBAC</name>
<dbReference type="KEGG" id="nta:107824954"/>
<dbReference type="PANTHER" id="PTHR46890">
    <property type="entry name" value="NON-LTR RETROLELEMENT REVERSE TRANSCRIPTASE-LIKE PROTEIN-RELATED"/>
    <property type="match status" value="1"/>
</dbReference>
<dbReference type="SUPFAM" id="SSF56672">
    <property type="entry name" value="DNA/RNA polymerases"/>
    <property type="match status" value="1"/>
</dbReference>
<dbReference type="InterPro" id="IPR043502">
    <property type="entry name" value="DNA/RNA_pol_sf"/>
</dbReference>
<evidence type="ECO:0000259" key="1">
    <source>
        <dbReference type="Pfam" id="PF00078"/>
    </source>
</evidence>
<organism evidence="2">
    <name type="scientific">Nicotiana tabacum</name>
    <name type="common">Common tobacco</name>
    <dbReference type="NCBI Taxonomy" id="4097"/>
    <lineage>
        <taxon>Eukaryota</taxon>
        <taxon>Viridiplantae</taxon>
        <taxon>Streptophyta</taxon>
        <taxon>Embryophyta</taxon>
        <taxon>Tracheophyta</taxon>
        <taxon>Spermatophyta</taxon>
        <taxon>Magnoliopsida</taxon>
        <taxon>eudicotyledons</taxon>
        <taxon>Gunneridae</taxon>
        <taxon>Pentapetalae</taxon>
        <taxon>asterids</taxon>
        <taxon>lamiids</taxon>
        <taxon>Solanales</taxon>
        <taxon>Solanaceae</taxon>
        <taxon>Nicotianoideae</taxon>
        <taxon>Nicotianeae</taxon>
        <taxon>Nicotiana</taxon>
    </lineage>
</organism>
<dbReference type="AlphaFoldDB" id="A0A1S4D1R6"/>
<dbReference type="OMA" id="INFTHIC"/>
<evidence type="ECO:0000313" key="2">
    <source>
        <dbReference type="RefSeq" id="XP_016507263.1"/>
    </source>
</evidence>
<reference evidence="2" key="1">
    <citation type="submission" date="2025-08" db="UniProtKB">
        <authorList>
            <consortium name="RefSeq"/>
        </authorList>
    </citation>
    <scope>IDENTIFICATION</scope>
</reference>
<protein>
    <recommendedName>
        <fullName evidence="1">Reverse transcriptase domain-containing protein</fullName>
    </recommendedName>
</protein>
<feature type="domain" description="Reverse transcriptase" evidence="1">
    <location>
        <begin position="107"/>
        <end position="193"/>
    </location>
</feature>
<sequence length="194" mass="21886">MGTGCNLFTQPVQKSDFSILNKIDNHITEEDNIFLITIPTTEEVKEAIFSLNLNSAAGPDGFNGCFYHLCWDIISNDVVNMVQAFFEGQRMSRFYTSTCLVLIPKVESPSFFSQLRLISLSNFSNNIVSKIVTNRITLMLPKIISENQTGFMKGRLITENILLTQEIVKDIGKKNIGGNMVIKLDMDKEYDKIS</sequence>
<dbReference type="OrthoDB" id="1937198at2759"/>
<dbReference type="Pfam" id="PF00078">
    <property type="entry name" value="RVT_1"/>
    <property type="match status" value="1"/>
</dbReference>
<gene>
    <name evidence="2" type="primary">LOC107824954</name>
</gene>
<dbReference type="PANTHER" id="PTHR46890:SF28">
    <property type="entry name" value="REVERSE TRANSCRIPTASE DOMAIN-CONTAINING PROTEIN"/>
    <property type="match status" value="1"/>
</dbReference>
<dbReference type="STRING" id="4097.A0A1S4D1R6"/>
<dbReference type="PaxDb" id="4097-A0A1S4D1R6"/>
<dbReference type="RefSeq" id="XP_016507263.1">
    <property type="nucleotide sequence ID" value="XM_016651777.1"/>
</dbReference>
<accession>A0A1S4D1R6</accession>
<dbReference type="InterPro" id="IPR000477">
    <property type="entry name" value="RT_dom"/>
</dbReference>